<evidence type="ECO:0000313" key="1">
    <source>
        <dbReference type="EMBL" id="MEP1060972.1"/>
    </source>
</evidence>
<dbReference type="PANTHER" id="PTHR38009:SF1">
    <property type="entry name" value="CONSERVED HYPOTHETICAL PHAGE TAIL PROTEIN"/>
    <property type="match status" value="1"/>
</dbReference>
<protein>
    <submittedName>
        <fullName evidence="1">Phage tail protein</fullName>
    </submittedName>
</protein>
<reference evidence="1 2" key="1">
    <citation type="submission" date="2022-04" db="EMBL/GenBank/DDBJ databases">
        <title>Positive selection, recombination, and allopatry shape intraspecific diversity of widespread and dominant cyanobacteria.</title>
        <authorList>
            <person name="Wei J."/>
            <person name="Shu W."/>
            <person name="Hu C."/>
        </authorList>
    </citation>
    <scope>NUCLEOTIDE SEQUENCE [LARGE SCALE GENOMIC DNA]</scope>
    <source>
        <strain evidence="1 2">AS-A4</strain>
    </source>
</reference>
<dbReference type="InterPro" id="IPR010667">
    <property type="entry name" value="Phage_T4_Gp19"/>
</dbReference>
<dbReference type="Proteomes" id="UP001476950">
    <property type="component" value="Unassembled WGS sequence"/>
</dbReference>
<organism evidence="1 2">
    <name type="scientific">Stenomitos frigidus AS-A4</name>
    <dbReference type="NCBI Taxonomy" id="2933935"/>
    <lineage>
        <taxon>Bacteria</taxon>
        <taxon>Bacillati</taxon>
        <taxon>Cyanobacteriota</taxon>
        <taxon>Cyanophyceae</taxon>
        <taxon>Leptolyngbyales</taxon>
        <taxon>Leptolyngbyaceae</taxon>
        <taxon>Stenomitos</taxon>
    </lineage>
</organism>
<dbReference type="Pfam" id="PF06841">
    <property type="entry name" value="Phage_T4_gp19"/>
    <property type="match status" value="1"/>
</dbReference>
<dbReference type="InterPro" id="IPR011747">
    <property type="entry name" value="CHP02241"/>
</dbReference>
<accession>A0ABV0KP19</accession>
<evidence type="ECO:0000313" key="2">
    <source>
        <dbReference type="Proteomes" id="UP001476950"/>
    </source>
</evidence>
<name>A0ABV0KP19_9CYAN</name>
<keyword evidence="2" id="KW-1185">Reference proteome</keyword>
<dbReference type="NCBIfam" id="TIGR02241">
    <property type="entry name" value="conserved hypothetical phage tail region protein"/>
    <property type="match status" value="1"/>
</dbReference>
<gene>
    <name evidence="1" type="ORF">NDI38_21290</name>
</gene>
<dbReference type="PANTHER" id="PTHR38009">
    <property type="entry name" value="CONSERVED HYPOTHETICAL PHAGE TAIL PROTEIN"/>
    <property type="match status" value="1"/>
</dbReference>
<dbReference type="RefSeq" id="WP_190446668.1">
    <property type="nucleotide sequence ID" value="NZ_JAMPLM010000024.1"/>
</dbReference>
<comment type="caution">
    <text evidence="1">The sequence shown here is derived from an EMBL/GenBank/DDBJ whole genome shotgun (WGS) entry which is preliminary data.</text>
</comment>
<sequence>MADLNVLNYVTTNRFYVEIASDIKAAFSECSGLDVQIEKDVYQEGGVNNQQRIFLKQARFGDLTLKRGITEDPEFWNWIHQSLIAGKTRRRDVNILVFNQAGETMQVWSLLGAVPIGWKTPSLNADSNTVALEELVLAYEGLRVKHKQPGNTALLQSGGAKHNALKRDLQGYYPDSE</sequence>
<dbReference type="EMBL" id="JAMPLM010000024">
    <property type="protein sequence ID" value="MEP1060972.1"/>
    <property type="molecule type" value="Genomic_DNA"/>
</dbReference>
<proteinExistence type="predicted"/>